<gene>
    <name evidence="2" type="ORF">MUK42_36372</name>
</gene>
<feature type="compositionally biased region" description="Gly residues" evidence="1">
    <location>
        <begin position="39"/>
        <end position="50"/>
    </location>
</feature>
<reference evidence="2" key="1">
    <citation type="submission" date="2022-05" db="EMBL/GenBank/DDBJ databases">
        <title>The Musa troglodytarum L. genome provides insights into the mechanism of non-climacteric behaviour and enrichment of carotenoids.</title>
        <authorList>
            <person name="Wang J."/>
        </authorList>
    </citation>
    <scope>NUCLEOTIDE SEQUENCE</scope>
    <source>
        <tissue evidence="2">Leaf</tissue>
    </source>
</reference>
<dbReference type="AlphaFoldDB" id="A0A9E7GCS6"/>
<dbReference type="Proteomes" id="UP001055439">
    <property type="component" value="Chromosome 6"/>
</dbReference>
<evidence type="ECO:0000313" key="2">
    <source>
        <dbReference type="EMBL" id="URE10217.1"/>
    </source>
</evidence>
<dbReference type="EMBL" id="CP097508">
    <property type="protein sequence ID" value="URE10217.1"/>
    <property type="molecule type" value="Genomic_DNA"/>
</dbReference>
<organism evidence="2 3">
    <name type="scientific">Musa troglodytarum</name>
    <name type="common">fe'i banana</name>
    <dbReference type="NCBI Taxonomy" id="320322"/>
    <lineage>
        <taxon>Eukaryota</taxon>
        <taxon>Viridiplantae</taxon>
        <taxon>Streptophyta</taxon>
        <taxon>Embryophyta</taxon>
        <taxon>Tracheophyta</taxon>
        <taxon>Spermatophyta</taxon>
        <taxon>Magnoliopsida</taxon>
        <taxon>Liliopsida</taxon>
        <taxon>Zingiberales</taxon>
        <taxon>Musaceae</taxon>
        <taxon>Musa</taxon>
    </lineage>
</organism>
<accession>A0A9E7GCS6</accession>
<evidence type="ECO:0000313" key="3">
    <source>
        <dbReference type="Proteomes" id="UP001055439"/>
    </source>
</evidence>
<sequence length="88" mass="9262">MATEKDNVTSTPSLPRRPSCARAPVNTHPSRDPVNSATGRGGQRLPSGGGVRAAPIALITVLSANLIEWYPYAKGDCTQACAEDEEVI</sequence>
<proteinExistence type="predicted"/>
<evidence type="ECO:0000256" key="1">
    <source>
        <dbReference type="SAM" id="MobiDB-lite"/>
    </source>
</evidence>
<feature type="region of interest" description="Disordered" evidence="1">
    <location>
        <begin position="1"/>
        <end position="50"/>
    </location>
</feature>
<protein>
    <submittedName>
        <fullName evidence="2">Uncharacterized protein</fullName>
    </submittedName>
</protein>
<name>A0A9E7GCS6_9LILI</name>
<keyword evidence="3" id="KW-1185">Reference proteome</keyword>